<reference evidence="3 4" key="1">
    <citation type="submission" date="2019-02" db="EMBL/GenBank/DDBJ databases">
        <authorList>
            <consortium name="Pathogen Informatics"/>
        </authorList>
    </citation>
    <scope>NUCLEOTIDE SEQUENCE [LARGE SCALE GENOMIC DNA]</scope>
    <source>
        <strain evidence="3 4">3012STDY6944375</strain>
    </source>
</reference>
<feature type="chain" id="PRO_5020973719" evidence="2">
    <location>
        <begin position="21"/>
        <end position="515"/>
    </location>
</feature>
<protein>
    <submittedName>
        <fullName evidence="3">Uncharacterized protein</fullName>
    </submittedName>
</protein>
<evidence type="ECO:0000256" key="2">
    <source>
        <dbReference type="SAM" id="SignalP"/>
    </source>
</evidence>
<dbReference type="Proteomes" id="UP000290013">
    <property type="component" value="Chromosome"/>
</dbReference>
<dbReference type="RefSeq" id="WP_130913731.1">
    <property type="nucleotide sequence ID" value="NZ_LR215974.1"/>
</dbReference>
<feature type="signal peptide" evidence="2">
    <location>
        <begin position="1"/>
        <end position="20"/>
    </location>
</feature>
<dbReference type="EMBL" id="LR215974">
    <property type="protein sequence ID" value="VFB03011.1"/>
    <property type="molecule type" value="Genomic_DNA"/>
</dbReference>
<name>A0A4U8W9Q1_9FLAO</name>
<dbReference type="KEGG" id="ctai:NCTC12078_00998"/>
<accession>A0A4U8W9Q1</accession>
<proteinExistence type="predicted"/>
<keyword evidence="2" id="KW-0732">Signal</keyword>
<gene>
    <name evidence="3" type="ORF">NCTC12078_00998</name>
</gene>
<feature type="compositionally biased region" description="Pro residues" evidence="1">
    <location>
        <begin position="261"/>
        <end position="279"/>
    </location>
</feature>
<evidence type="ECO:0000313" key="3">
    <source>
        <dbReference type="EMBL" id="VFB03011.1"/>
    </source>
</evidence>
<organism evidence="3 4">
    <name type="scientific">Chryseobacterium taihuense</name>
    <dbReference type="NCBI Taxonomy" id="1141221"/>
    <lineage>
        <taxon>Bacteria</taxon>
        <taxon>Pseudomonadati</taxon>
        <taxon>Bacteroidota</taxon>
        <taxon>Flavobacteriia</taxon>
        <taxon>Flavobacteriales</taxon>
        <taxon>Weeksellaceae</taxon>
        <taxon>Chryseobacterium group</taxon>
        <taxon>Chryseobacterium</taxon>
    </lineage>
</organism>
<feature type="region of interest" description="Disordered" evidence="1">
    <location>
        <begin position="240"/>
        <end position="292"/>
    </location>
</feature>
<evidence type="ECO:0000256" key="1">
    <source>
        <dbReference type="SAM" id="MobiDB-lite"/>
    </source>
</evidence>
<dbReference type="PROSITE" id="PS51257">
    <property type="entry name" value="PROKAR_LIPOPROTEIN"/>
    <property type="match status" value="1"/>
</dbReference>
<dbReference type="AlphaFoldDB" id="A0A4U8W9Q1"/>
<sequence length="515" mass="56748">MMKKHLFLRLCLIFLVGVSAFSCRTEEFHNEEEAHGSNQFRLTNQRISLSQAKHKAKLFPELEKAKKGIAALQKVNVNGRIINYGNGVSIDTDDVIYIENGPNYHTYTFHIRRDNAPADAPLENLLLAPLPDGTYKEILITYTLTEAEKAKLQAGLFVDTRGKTEVTRLENGTFNGSSQLARQVCTTSSYSYWEACSGNQHHDGSNYESCPIYQGLEQGTPPIFYTIVTTTCLEQNEMIITPIDPPNNGGGSSGGGSGEPASPPATTPPCTTPSVPTNPQPGFTDENGCPIGEPSLPNYPPTKGNPCEKVKNITDNTTGLKDKIKSLNTPANLALNYERGAIVADNAQGESVVTPIDGNPNETFINVYTPPTGEQTAFIHTHFEGSTMSPIFSFEDLGVFDAIHFQRFTNNKPLDKLTIMVISKEGIFALRVDNSVRFYNVGGEMMTNRNEMIRKYYGDLQEKVNVTYGDIIKQVAKVLPNFGVSLYKATDDQLNSWNKVVYDPATDTVNEMPCN</sequence>
<evidence type="ECO:0000313" key="4">
    <source>
        <dbReference type="Proteomes" id="UP000290013"/>
    </source>
</evidence>
<feature type="compositionally biased region" description="Gly residues" evidence="1">
    <location>
        <begin position="248"/>
        <end position="258"/>
    </location>
</feature>